<dbReference type="EMBL" id="CP126970">
    <property type="protein sequence ID" value="WIM69583.1"/>
    <property type="molecule type" value="Genomic_DNA"/>
</dbReference>
<organism evidence="3 4">
    <name type="scientific">Corynebacterium suedekumii</name>
    <dbReference type="NCBI Taxonomy" id="3049801"/>
    <lineage>
        <taxon>Bacteria</taxon>
        <taxon>Bacillati</taxon>
        <taxon>Actinomycetota</taxon>
        <taxon>Actinomycetes</taxon>
        <taxon>Mycobacteriales</taxon>
        <taxon>Corynebacteriaceae</taxon>
        <taxon>Corynebacterium</taxon>
    </lineage>
</organism>
<feature type="transmembrane region" description="Helical" evidence="1">
    <location>
        <begin position="24"/>
        <end position="41"/>
    </location>
</feature>
<proteinExistence type="predicted"/>
<evidence type="ECO:0000313" key="4">
    <source>
        <dbReference type="Proteomes" id="UP001238805"/>
    </source>
</evidence>
<accession>A0ABY8VJ92</accession>
<dbReference type="Proteomes" id="UP001238805">
    <property type="component" value="Chromosome"/>
</dbReference>
<name>A0ABY8VJ92_9CORY</name>
<dbReference type="InterPro" id="IPR019692">
    <property type="entry name" value="CFP-6_PH"/>
</dbReference>
<sequence length="183" mass="20139">MVAMSSDTGTPAQRPASVHFRPERTNILAALLMIAIAALVVGSAPLYLFWVFLIPLVFIYWIVRARTVVGEKGIEVIYAFRPGRSIAWDDLAGVGFKGARALATTNDGKQYVMPGVSFNSLPKLAEASRGRIPDVLTAGRKAADEKVVIINRDGEEIMLTKEEYAARKRQTNDDINYSPRSNQ</sequence>
<feature type="domain" description="Low molecular weight protein antigen 6 PH" evidence="2">
    <location>
        <begin position="64"/>
        <end position="134"/>
    </location>
</feature>
<keyword evidence="1" id="KW-0472">Membrane</keyword>
<gene>
    <name evidence="3" type="ORF">QP029_10055</name>
</gene>
<keyword evidence="1" id="KW-1133">Transmembrane helix</keyword>
<reference evidence="3 4" key="1">
    <citation type="submission" date="2023-05" db="EMBL/GenBank/DDBJ databases">
        <title>Corynebacterium suedekumii sp. nov. and Corynebacterium breve sp. nov. isolated from raw cow's milk.</title>
        <authorList>
            <person name="Baer M.K."/>
            <person name="Mehl L."/>
            <person name="Hellmuth R."/>
            <person name="Marke G."/>
            <person name="Lipski A."/>
        </authorList>
    </citation>
    <scope>NUCLEOTIDE SEQUENCE [LARGE SCALE GENOMIC DNA]</scope>
    <source>
        <strain evidence="3 4">LM112</strain>
    </source>
</reference>
<keyword evidence="4" id="KW-1185">Reference proteome</keyword>
<evidence type="ECO:0000313" key="3">
    <source>
        <dbReference type="EMBL" id="WIM69583.1"/>
    </source>
</evidence>
<keyword evidence="1" id="KW-0812">Transmembrane</keyword>
<protein>
    <submittedName>
        <fullName evidence="3">PH domain-containing protein</fullName>
    </submittedName>
</protein>
<evidence type="ECO:0000256" key="1">
    <source>
        <dbReference type="SAM" id="Phobius"/>
    </source>
</evidence>
<dbReference type="Pfam" id="PF10756">
    <property type="entry name" value="bPH_6"/>
    <property type="match status" value="1"/>
</dbReference>
<evidence type="ECO:0000259" key="2">
    <source>
        <dbReference type="Pfam" id="PF10756"/>
    </source>
</evidence>
<feature type="transmembrane region" description="Helical" evidence="1">
    <location>
        <begin position="47"/>
        <end position="63"/>
    </location>
</feature>